<dbReference type="RefSeq" id="WP_151780920.1">
    <property type="nucleotide sequence ID" value="NZ_BKNL01000015.1"/>
</dbReference>
<evidence type="ECO:0000313" key="2">
    <source>
        <dbReference type="Proteomes" id="UP000644140"/>
    </source>
</evidence>
<gene>
    <name evidence="1" type="ORF">I9054_001800</name>
</gene>
<dbReference type="Proteomes" id="UP000644140">
    <property type="component" value="Chromosome"/>
</dbReference>
<dbReference type="AlphaFoldDB" id="A0A8I1DI60"/>
<protein>
    <submittedName>
        <fullName evidence="1">Uncharacterized protein</fullName>
    </submittedName>
</protein>
<dbReference type="EMBL" id="CP092085">
    <property type="protein sequence ID" value="UUN98231.1"/>
    <property type="molecule type" value="Genomic_DNA"/>
</dbReference>
<sequence>MATYVIRAKYFGYNDEVFYIAGNRIANIFDNKQQAEATYKQLEIDGARDFALYEVDSLFEADEEKLRSLDEFVFSRCGEHILDDDELSMDILPVSLNDEDTFEFVQLAEMQKFQLVQFDQDAKFYGLWSMKKQQWLEEHDEGFAGLVYSENPELLRKSVGKVFAEYDDCSIRLAGSLSELSAQPVLLKALIGAESGLSYDENKQELIIDFWQQEALYAVNPLLKQPLFAIREISLEDIQRIEKDLARQYGYEQYDEE</sequence>
<organism evidence="1 2">
    <name type="scientific">Acinetobacter bereziniae</name>
    <name type="common">Acinetobacter genomosp. 10</name>
    <dbReference type="NCBI Taxonomy" id="106648"/>
    <lineage>
        <taxon>Bacteria</taxon>
        <taxon>Pseudomonadati</taxon>
        <taxon>Pseudomonadota</taxon>
        <taxon>Gammaproteobacteria</taxon>
        <taxon>Moraxellales</taxon>
        <taxon>Moraxellaceae</taxon>
        <taxon>Acinetobacter</taxon>
    </lineage>
</organism>
<name>A0A8I1DI60_ACIBZ</name>
<evidence type="ECO:0000313" key="1">
    <source>
        <dbReference type="EMBL" id="UUN98231.1"/>
    </source>
</evidence>
<accession>A0A8I1DI60</accession>
<proteinExistence type="predicted"/>
<reference evidence="1" key="1">
    <citation type="submission" date="2022-02" db="EMBL/GenBank/DDBJ databases">
        <title>Characterization of Tn125 harboring carbapenem-resistant Acinetobacter bereziniae clinical isolates.</title>
        <authorList>
            <person name="Wong N.-K."/>
            <person name="Pan Q."/>
        </authorList>
    </citation>
    <scope>NUCLEOTIDE SEQUENCE</scope>
    <source>
        <strain evidence="1">GD03393</strain>
    </source>
</reference>